<proteinExistence type="inferred from homology"/>
<dbReference type="PROSITE" id="PS51900">
    <property type="entry name" value="CB"/>
    <property type="match status" value="1"/>
</dbReference>
<dbReference type="InterPro" id="IPR050808">
    <property type="entry name" value="Phage_Integrase"/>
</dbReference>
<accession>A0A4R2LD54</accession>
<dbReference type="InterPro" id="IPR010998">
    <property type="entry name" value="Integrase_recombinase_N"/>
</dbReference>
<dbReference type="PANTHER" id="PTHR30629:SF2">
    <property type="entry name" value="PROPHAGE INTEGRASE INTS-RELATED"/>
    <property type="match status" value="1"/>
</dbReference>
<dbReference type="EMBL" id="SLXA01000002">
    <property type="protein sequence ID" value="TCO85800.1"/>
    <property type="molecule type" value="Genomic_DNA"/>
</dbReference>
<dbReference type="RefSeq" id="WP_132088604.1">
    <property type="nucleotide sequence ID" value="NZ_JANKAQ010000001.1"/>
</dbReference>
<evidence type="ECO:0000259" key="6">
    <source>
        <dbReference type="PROSITE" id="PS51898"/>
    </source>
</evidence>
<evidence type="ECO:0000313" key="8">
    <source>
        <dbReference type="EMBL" id="TCO85800.1"/>
    </source>
</evidence>
<evidence type="ECO:0000259" key="7">
    <source>
        <dbReference type="PROSITE" id="PS51900"/>
    </source>
</evidence>
<dbReference type="InterPro" id="IPR002104">
    <property type="entry name" value="Integrase_catalytic"/>
</dbReference>
<dbReference type="Gene3D" id="1.10.443.10">
    <property type="entry name" value="Intergrase catalytic core"/>
    <property type="match status" value="1"/>
</dbReference>
<dbReference type="InterPro" id="IPR044068">
    <property type="entry name" value="CB"/>
</dbReference>
<dbReference type="Gene3D" id="1.10.150.130">
    <property type="match status" value="1"/>
</dbReference>
<sequence length="381" mass="44447">MAKRKKYPKLPNGFGSIKFLGKGRRNPYAVHPPTKEFTLDGVPVTPKALCYVDDWMKGFAVLTAYHAGTYKPGMELDLADLPQSGDTAVINRILTDYIKITGKTQETPGKTFSEVYEEFYRYKFERDKSREYSNALKFSLRAAFRNCSELHERTFSELRHDDLQEVIDCCPLKYSSLRNMVSLLNQMYAYAEMYELCDKDYSAHVKVHIRNDVEHGEAFTEQELKQLWEYKDDSIVEMILIMCYSGFRITAYKTLKIDLKDRYFKGGVKTAAGKDRIVPIHSGIYDLVKRRTRRKRPLLDVSVPQFRAAMYETLERLGMARHTPHDCRHTFSALCERYGVSENDRKRMLGHSFGNDITNQIYGHREIEDLRHEIEKIKICY</sequence>
<comment type="caution">
    <text evidence="8">The sequence shown here is derived from an EMBL/GenBank/DDBJ whole genome shotgun (WGS) entry which is preliminary data.</text>
</comment>
<dbReference type="AlphaFoldDB" id="A0A4R2LD54"/>
<organism evidence="8 9">
    <name type="scientific">Frisingicoccus caecimuris</name>
    <dbReference type="NCBI Taxonomy" id="1796636"/>
    <lineage>
        <taxon>Bacteria</taxon>
        <taxon>Bacillati</taxon>
        <taxon>Bacillota</taxon>
        <taxon>Clostridia</taxon>
        <taxon>Lachnospirales</taxon>
        <taxon>Lachnospiraceae</taxon>
        <taxon>Frisingicoccus</taxon>
    </lineage>
</organism>
<evidence type="ECO:0000256" key="5">
    <source>
        <dbReference type="PROSITE-ProRule" id="PRU01248"/>
    </source>
</evidence>
<gene>
    <name evidence="8" type="ORF">EV212_102115</name>
</gene>
<dbReference type="Pfam" id="PF00589">
    <property type="entry name" value="Phage_integrase"/>
    <property type="match status" value="1"/>
</dbReference>
<dbReference type="PANTHER" id="PTHR30629">
    <property type="entry name" value="PROPHAGE INTEGRASE"/>
    <property type="match status" value="1"/>
</dbReference>
<dbReference type="InterPro" id="IPR013762">
    <property type="entry name" value="Integrase-like_cat_sf"/>
</dbReference>
<dbReference type="GO" id="GO:0003677">
    <property type="term" value="F:DNA binding"/>
    <property type="evidence" value="ECO:0007669"/>
    <property type="project" value="UniProtKB-UniRule"/>
</dbReference>
<evidence type="ECO:0000256" key="1">
    <source>
        <dbReference type="ARBA" id="ARBA00008857"/>
    </source>
</evidence>
<dbReference type="Proteomes" id="UP000295711">
    <property type="component" value="Unassembled WGS sequence"/>
</dbReference>
<dbReference type="InterPro" id="IPR011010">
    <property type="entry name" value="DNA_brk_join_enz"/>
</dbReference>
<reference evidence="8 9" key="1">
    <citation type="submission" date="2019-03" db="EMBL/GenBank/DDBJ databases">
        <title>Genomic Encyclopedia of Type Strains, Phase IV (KMG-IV): sequencing the most valuable type-strain genomes for metagenomic binning, comparative biology and taxonomic classification.</title>
        <authorList>
            <person name="Goeker M."/>
        </authorList>
    </citation>
    <scope>NUCLEOTIDE SEQUENCE [LARGE SCALE GENOMIC DNA]</scope>
    <source>
        <strain evidence="8 9">DSM 28559</strain>
    </source>
</reference>
<feature type="domain" description="Tyr recombinase" evidence="6">
    <location>
        <begin position="214"/>
        <end position="375"/>
    </location>
</feature>
<dbReference type="GO" id="GO:0006310">
    <property type="term" value="P:DNA recombination"/>
    <property type="evidence" value="ECO:0007669"/>
    <property type="project" value="UniProtKB-KW"/>
</dbReference>
<evidence type="ECO:0000313" key="9">
    <source>
        <dbReference type="Proteomes" id="UP000295711"/>
    </source>
</evidence>
<dbReference type="GO" id="GO:0015074">
    <property type="term" value="P:DNA integration"/>
    <property type="evidence" value="ECO:0007669"/>
    <property type="project" value="UniProtKB-KW"/>
</dbReference>
<keyword evidence="9" id="KW-1185">Reference proteome</keyword>
<dbReference type="OrthoDB" id="9801717at2"/>
<dbReference type="PROSITE" id="PS51898">
    <property type="entry name" value="TYR_RECOMBINASE"/>
    <property type="match status" value="1"/>
</dbReference>
<name>A0A4R2LD54_9FIRM</name>
<feature type="domain" description="Core-binding (CB)" evidence="7">
    <location>
        <begin position="110"/>
        <end position="192"/>
    </location>
</feature>
<comment type="similarity">
    <text evidence="1">Belongs to the 'phage' integrase family.</text>
</comment>
<protein>
    <submittedName>
        <fullName evidence="8">Site-specific recombinase XerD</fullName>
    </submittedName>
</protein>
<evidence type="ECO:0000256" key="3">
    <source>
        <dbReference type="ARBA" id="ARBA00023125"/>
    </source>
</evidence>
<dbReference type="SUPFAM" id="SSF56349">
    <property type="entry name" value="DNA breaking-rejoining enzymes"/>
    <property type="match status" value="1"/>
</dbReference>
<keyword evidence="4" id="KW-0233">DNA recombination</keyword>
<keyword evidence="2" id="KW-0229">DNA integration</keyword>
<evidence type="ECO:0000256" key="4">
    <source>
        <dbReference type="ARBA" id="ARBA00023172"/>
    </source>
</evidence>
<evidence type="ECO:0000256" key="2">
    <source>
        <dbReference type="ARBA" id="ARBA00022908"/>
    </source>
</evidence>
<keyword evidence="3 5" id="KW-0238">DNA-binding</keyword>